<feature type="region of interest" description="Disordered" evidence="1">
    <location>
        <begin position="63"/>
        <end position="87"/>
    </location>
</feature>
<proteinExistence type="predicted"/>
<name>A0AAV8FPK6_9POAL</name>
<sequence length="455" mass="51578">MLSRVDSAASRFSSLPSTTSRNAPRNSRSFIWHTNRLIRRNTCFQKKDPLRIRIDNGDRSVKVHAAPENSEGNEYPMSRSQYHPSEELDEPVNLDAARINASCLSDAQTARTIVEVNNKASIVLPLDEEEDEDFTFPDLSYSTDERGDIYFEVDNDEGLVEFADERIVKVIVGLDSSEMVVEEDKIDDLDFEIEVIASDESDSNDEEYNGVDLKFFLLENEPEEFNWSDFETVNSCYPSDFAKTIAQAVLDTKIDWTDHPSSGIVVQGYLRPAFSNERTLAKRIKPTDNGERDSKDQNKQEGSTSFLKLELVNIQLITACGNQSTVSIHDFWGAKPDVIAHSAANIISRLKAGGEKITQALKSLCWRHLGLQVEVLQSVYKFMLQYWIFLEACVIGVDSLGFDVKVCSNKQLQVVRFAFDKRATSEFGAEKQVHDLLFSRFQEDKKHQQASQHEC</sequence>
<dbReference type="Proteomes" id="UP001140206">
    <property type="component" value="Chromosome 2"/>
</dbReference>
<dbReference type="EMBL" id="JAMFTS010000002">
    <property type="protein sequence ID" value="KAJ4795454.1"/>
    <property type="molecule type" value="Genomic_DNA"/>
</dbReference>
<feature type="compositionally biased region" description="Basic and acidic residues" evidence="1">
    <location>
        <begin position="285"/>
        <end position="299"/>
    </location>
</feature>
<keyword evidence="3" id="KW-1185">Reference proteome</keyword>
<dbReference type="Gene3D" id="3.20.180.10">
    <property type="entry name" value="PNP-oxidase-like"/>
    <property type="match status" value="1"/>
</dbReference>
<dbReference type="InterPro" id="IPR037119">
    <property type="entry name" value="Haem_oxidase_HugZ-like_sf"/>
</dbReference>
<reference evidence="2" key="1">
    <citation type="submission" date="2022-08" db="EMBL/GenBank/DDBJ databases">
        <authorList>
            <person name="Marques A."/>
        </authorList>
    </citation>
    <scope>NUCLEOTIDE SEQUENCE</scope>
    <source>
        <strain evidence="2">RhyPub2mFocal</strain>
        <tissue evidence="2">Leaves</tissue>
    </source>
</reference>
<organism evidence="2 3">
    <name type="scientific">Rhynchospora pubera</name>
    <dbReference type="NCBI Taxonomy" id="906938"/>
    <lineage>
        <taxon>Eukaryota</taxon>
        <taxon>Viridiplantae</taxon>
        <taxon>Streptophyta</taxon>
        <taxon>Embryophyta</taxon>
        <taxon>Tracheophyta</taxon>
        <taxon>Spermatophyta</taxon>
        <taxon>Magnoliopsida</taxon>
        <taxon>Liliopsida</taxon>
        <taxon>Poales</taxon>
        <taxon>Cyperaceae</taxon>
        <taxon>Cyperoideae</taxon>
        <taxon>Rhynchosporeae</taxon>
        <taxon>Rhynchospora</taxon>
    </lineage>
</organism>
<dbReference type="SUPFAM" id="SSF50475">
    <property type="entry name" value="FMN-binding split barrel"/>
    <property type="match status" value="1"/>
</dbReference>
<dbReference type="PANTHER" id="PTHR13343">
    <property type="entry name" value="CREG1 PROTEIN"/>
    <property type="match status" value="1"/>
</dbReference>
<evidence type="ECO:0000313" key="2">
    <source>
        <dbReference type="EMBL" id="KAJ4795454.1"/>
    </source>
</evidence>
<dbReference type="PANTHER" id="PTHR13343:SF28">
    <property type="entry name" value="PENTATRICOPEPTIDE REPEAT (PPR) SUPERFAMILY PROTEIN"/>
    <property type="match status" value="1"/>
</dbReference>
<feature type="region of interest" description="Disordered" evidence="1">
    <location>
        <begin position="281"/>
        <end position="301"/>
    </location>
</feature>
<evidence type="ECO:0000313" key="3">
    <source>
        <dbReference type="Proteomes" id="UP001140206"/>
    </source>
</evidence>
<comment type="caution">
    <text evidence="2">The sequence shown here is derived from an EMBL/GenBank/DDBJ whole genome shotgun (WGS) entry which is preliminary data.</text>
</comment>
<evidence type="ECO:0000256" key="1">
    <source>
        <dbReference type="SAM" id="MobiDB-lite"/>
    </source>
</evidence>
<accession>A0AAV8FPK6</accession>
<gene>
    <name evidence="2" type="ORF">LUZ62_046700</name>
</gene>
<feature type="compositionally biased region" description="Polar residues" evidence="1">
    <location>
        <begin position="10"/>
        <end position="26"/>
    </location>
</feature>
<feature type="region of interest" description="Disordered" evidence="1">
    <location>
        <begin position="1"/>
        <end position="26"/>
    </location>
</feature>
<protein>
    <submittedName>
        <fullName evidence="2">Pentatricopeptide repeat (PPR) superfamily protein</fullName>
    </submittedName>
</protein>
<dbReference type="AlphaFoldDB" id="A0AAV8FPK6"/>